<dbReference type="AlphaFoldDB" id="A0A177MXF3"/>
<dbReference type="EMBL" id="LUUG01000015">
    <property type="protein sequence ID" value="OAI10064.1"/>
    <property type="molecule type" value="Genomic_DNA"/>
</dbReference>
<feature type="coiled-coil region" evidence="1">
    <location>
        <begin position="62"/>
        <end position="119"/>
    </location>
</feature>
<keyword evidence="2" id="KW-0812">Transmembrane</keyword>
<evidence type="ECO:0000313" key="4">
    <source>
        <dbReference type="Proteomes" id="UP000078090"/>
    </source>
</evidence>
<feature type="transmembrane region" description="Helical" evidence="2">
    <location>
        <begin position="45"/>
        <end position="65"/>
    </location>
</feature>
<proteinExistence type="predicted"/>
<gene>
    <name evidence="3" type="ORF">A1332_23985</name>
</gene>
<keyword evidence="2" id="KW-0472">Membrane</keyword>
<dbReference type="Proteomes" id="UP000078090">
    <property type="component" value="Unassembled WGS sequence"/>
</dbReference>
<dbReference type="RefSeq" id="WP_064006695.1">
    <property type="nucleotide sequence ID" value="NZ_LUUG01000015.1"/>
</dbReference>
<evidence type="ECO:0000256" key="1">
    <source>
        <dbReference type="SAM" id="Coils"/>
    </source>
</evidence>
<reference evidence="3 4" key="1">
    <citation type="submission" date="2016-03" db="EMBL/GenBank/DDBJ databases">
        <authorList>
            <person name="Ploux O."/>
        </authorList>
    </citation>
    <scope>NUCLEOTIDE SEQUENCE [LARGE SCALE GENOMIC DNA]</scope>
    <source>
        <strain evidence="3 4">R-45363</strain>
    </source>
</reference>
<protein>
    <submittedName>
        <fullName evidence="3">Uncharacterized protein</fullName>
    </submittedName>
</protein>
<keyword evidence="2" id="KW-1133">Transmembrane helix</keyword>
<organism evidence="3 4">
    <name type="scientific">Methylomonas methanica</name>
    <dbReference type="NCBI Taxonomy" id="421"/>
    <lineage>
        <taxon>Bacteria</taxon>
        <taxon>Pseudomonadati</taxon>
        <taxon>Pseudomonadota</taxon>
        <taxon>Gammaproteobacteria</taxon>
        <taxon>Methylococcales</taxon>
        <taxon>Methylococcaceae</taxon>
        <taxon>Methylomonas</taxon>
    </lineage>
</organism>
<feature type="transmembrane region" description="Helical" evidence="2">
    <location>
        <begin position="12"/>
        <end position="30"/>
    </location>
</feature>
<dbReference type="OrthoDB" id="346283at2"/>
<keyword evidence="1" id="KW-0175">Coiled coil</keyword>
<evidence type="ECO:0000256" key="2">
    <source>
        <dbReference type="SAM" id="Phobius"/>
    </source>
</evidence>
<sequence length="165" mass="18594">MKDNLIKYSFQLVVFIFIVYSSSLILITWSNPEISIDKSGVFGDSFGALTALFTGLAFAGTLRTLQIQSEELKLQRTEIERAASAQEITARLTATTTLLSEYNSRLKTNEELIKQQQDQMLSGIINQVIQSAYEVSISKLEEENLTITQNKYSLIRELESILTET</sequence>
<comment type="caution">
    <text evidence="3">The sequence shown here is derived from an EMBL/GenBank/DDBJ whole genome shotgun (WGS) entry which is preliminary data.</text>
</comment>
<evidence type="ECO:0000313" key="3">
    <source>
        <dbReference type="EMBL" id="OAI10064.1"/>
    </source>
</evidence>
<accession>A0A177MXF3</accession>
<name>A0A177MXF3_METMH</name>